<dbReference type="InterPro" id="IPR051765">
    <property type="entry name" value="PH_domain-containing_F"/>
</dbReference>
<evidence type="ECO:0000313" key="8">
    <source>
        <dbReference type="EMBL" id="KRY37694.1"/>
    </source>
</evidence>
<evidence type="ECO:0000256" key="4">
    <source>
        <dbReference type="PROSITE-ProRule" id="PRU00091"/>
    </source>
</evidence>
<dbReference type="InterPro" id="IPR037871">
    <property type="entry name" value="PH_Phafin"/>
</dbReference>
<gene>
    <name evidence="8" type="primary">PLEKHF2</name>
    <name evidence="8" type="ORF">T01_3541</name>
</gene>
<dbReference type="OrthoDB" id="70570at2759"/>
<feature type="domain" description="PH" evidence="6">
    <location>
        <begin position="102"/>
        <end position="198"/>
    </location>
</feature>
<dbReference type="eggNOG" id="KOG1729">
    <property type="taxonomic scope" value="Eukaryota"/>
</dbReference>
<proteinExistence type="predicted"/>
<dbReference type="InterPro" id="IPR017455">
    <property type="entry name" value="Znf_FYVE-rel"/>
</dbReference>
<dbReference type="InterPro" id="IPR000306">
    <property type="entry name" value="Znf_FYVE"/>
</dbReference>
<evidence type="ECO:0000256" key="5">
    <source>
        <dbReference type="SAM" id="MobiDB-lite"/>
    </source>
</evidence>
<dbReference type="Gene3D" id="2.30.29.30">
    <property type="entry name" value="Pleckstrin-homology domain (PH domain)/Phosphotyrosine-binding domain (PTB)"/>
    <property type="match status" value="1"/>
</dbReference>
<dbReference type="SMART" id="SM00233">
    <property type="entry name" value="PH"/>
    <property type="match status" value="1"/>
</dbReference>
<dbReference type="SUPFAM" id="SSF57903">
    <property type="entry name" value="FYVE/PHD zinc finger"/>
    <property type="match status" value="1"/>
</dbReference>
<dbReference type="GO" id="GO:0008333">
    <property type="term" value="P:endosome to lysosome transport"/>
    <property type="evidence" value="ECO:0007669"/>
    <property type="project" value="TreeGrafter"/>
</dbReference>
<protein>
    <submittedName>
        <fullName evidence="8">Pleckstrin homology domain-containing family F member 2</fullName>
    </submittedName>
</protein>
<keyword evidence="2 4" id="KW-0863">Zinc-finger</keyword>
<organism evidence="8 9">
    <name type="scientific">Trichinella spiralis</name>
    <name type="common">Trichina worm</name>
    <dbReference type="NCBI Taxonomy" id="6334"/>
    <lineage>
        <taxon>Eukaryota</taxon>
        <taxon>Metazoa</taxon>
        <taxon>Ecdysozoa</taxon>
        <taxon>Nematoda</taxon>
        <taxon>Enoplea</taxon>
        <taxon>Dorylaimia</taxon>
        <taxon>Trichinellida</taxon>
        <taxon>Trichinellidae</taxon>
        <taxon>Trichinella</taxon>
    </lineage>
</organism>
<reference evidence="8 9" key="1">
    <citation type="submission" date="2015-01" db="EMBL/GenBank/DDBJ databases">
        <title>Evolution of Trichinella species and genotypes.</title>
        <authorList>
            <person name="Korhonen P.K."/>
            <person name="Edoardo P."/>
            <person name="Giuseppe L.R."/>
            <person name="Gasser R.B."/>
        </authorList>
    </citation>
    <scope>NUCLEOTIDE SEQUENCE [LARGE SCALE GENOMIC DNA]</scope>
    <source>
        <strain evidence="8">ISS3</strain>
    </source>
</reference>
<dbReference type="GO" id="GO:0008270">
    <property type="term" value="F:zinc ion binding"/>
    <property type="evidence" value="ECO:0007669"/>
    <property type="project" value="UniProtKB-KW"/>
</dbReference>
<dbReference type="PANTHER" id="PTHR46280:SF3">
    <property type="entry name" value="PLECKSTRIN HOMOLOGY DOMAIN-CONTAINING FAMILY F MEMBER 1 HOMOLOG"/>
    <property type="match status" value="1"/>
</dbReference>
<dbReference type="GO" id="GO:0035091">
    <property type="term" value="F:phosphatidylinositol binding"/>
    <property type="evidence" value="ECO:0007669"/>
    <property type="project" value="TreeGrafter"/>
</dbReference>
<dbReference type="PROSITE" id="PS50178">
    <property type="entry name" value="ZF_FYVE"/>
    <property type="match status" value="1"/>
</dbReference>
<dbReference type="AlphaFoldDB" id="A0A0V1BLF8"/>
<comment type="caution">
    <text evidence="8">The sequence shown here is derived from an EMBL/GenBank/DDBJ whole genome shotgun (WGS) entry which is preliminary data.</text>
</comment>
<evidence type="ECO:0000256" key="2">
    <source>
        <dbReference type="ARBA" id="ARBA00022771"/>
    </source>
</evidence>
<evidence type="ECO:0000256" key="1">
    <source>
        <dbReference type="ARBA" id="ARBA00022723"/>
    </source>
</evidence>
<dbReference type="FunFam" id="2.30.29.30:FF:000167">
    <property type="entry name" value="Pleckstrin homology domain-containing family F member 2"/>
    <property type="match status" value="1"/>
</dbReference>
<dbReference type="InterPro" id="IPR011993">
    <property type="entry name" value="PH-like_dom_sf"/>
</dbReference>
<dbReference type="SMART" id="SM00064">
    <property type="entry name" value="FYVE"/>
    <property type="match status" value="1"/>
</dbReference>
<dbReference type="CDD" id="cd01218">
    <property type="entry name" value="PH_Phafin2-like"/>
    <property type="match status" value="1"/>
</dbReference>
<feature type="compositionally biased region" description="Acidic residues" evidence="5">
    <location>
        <begin position="329"/>
        <end position="339"/>
    </location>
</feature>
<dbReference type="FunCoup" id="A0A0V1BLF8">
    <property type="interactions" value="1294"/>
</dbReference>
<dbReference type="InterPro" id="IPR001849">
    <property type="entry name" value="PH_domain"/>
</dbReference>
<sequence>MELPISTYFRQTTFHCFSLQSPQSSFGLSLLNMVDRLVRQRYLVKLKNWYNGARLAISVLLITSDDLIIYFQVNSEANARRISNVEHCFGSSGQPLAIPGRVLVGEGVLVKICRKKPKTRQFFLFNDILVYGNIVISKRKFNKQHIIPLDGVRLDNLEDEGELRNGWLIKTPTKSFAVYAATSSEKREWMIHIERCVVDLLAKKNAVIGWHFKLFLMINVGIGKRLSGKTAATVHAAVWIPDSEAPMCMHCEKVQFNVFQRRHHCRKCGLVVCGSCSNKRFLLPHQSNKPLRVCLTCFQKLTDANKLSLMTGSDVVDSPGYDHENAESSGEEDSSDEDENKQTFPIHETPEPTFYDSTTNSVHPSPVSVGGHF</sequence>
<dbReference type="Pfam" id="PF00169">
    <property type="entry name" value="PH"/>
    <property type="match status" value="1"/>
</dbReference>
<accession>A0A0V1BLF8</accession>
<dbReference type="GO" id="GO:0007032">
    <property type="term" value="P:endosome organization"/>
    <property type="evidence" value="ECO:0007669"/>
    <property type="project" value="TreeGrafter"/>
</dbReference>
<evidence type="ECO:0000259" key="6">
    <source>
        <dbReference type="PROSITE" id="PS50003"/>
    </source>
</evidence>
<evidence type="ECO:0000259" key="7">
    <source>
        <dbReference type="PROSITE" id="PS50178"/>
    </source>
</evidence>
<dbReference type="Gene3D" id="3.30.40.10">
    <property type="entry name" value="Zinc/RING finger domain, C3HC4 (zinc finger)"/>
    <property type="match status" value="1"/>
</dbReference>
<feature type="domain" description="FYVE-type" evidence="7">
    <location>
        <begin position="242"/>
        <end position="302"/>
    </location>
</feature>
<dbReference type="GO" id="GO:0005769">
    <property type="term" value="C:early endosome"/>
    <property type="evidence" value="ECO:0007669"/>
    <property type="project" value="TreeGrafter"/>
</dbReference>
<keyword evidence="9" id="KW-1185">Reference proteome</keyword>
<dbReference type="CDD" id="cd15717">
    <property type="entry name" value="FYVE_PKHF"/>
    <property type="match status" value="1"/>
</dbReference>
<dbReference type="PROSITE" id="PS50003">
    <property type="entry name" value="PH_DOMAIN"/>
    <property type="match status" value="1"/>
</dbReference>
<feature type="region of interest" description="Disordered" evidence="5">
    <location>
        <begin position="313"/>
        <end position="373"/>
    </location>
</feature>
<keyword evidence="3" id="KW-0862">Zinc</keyword>
<dbReference type="InParanoid" id="A0A0V1BLF8"/>
<dbReference type="Proteomes" id="UP000054776">
    <property type="component" value="Unassembled WGS sequence"/>
</dbReference>
<dbReference type="STRING" id="6334.A0A0V1BLF8"/>
<dbReference type="Pfam" id="PF01363">
    <property type="entry name" value="FYVE"/>
    <property type="match status" value="1"/>
</dbReference>
<evidence type="ECO:0000313" key="9">
    <source>
        <dbReference type="Proteomes" id="UP000054776"/>
    </source>
</evidence>
<name>A0A0V1BLF8_TRISP</name>
<dbReference type="InterPro" id="IPR013083">
    <property type="entry name" value="Znf_RING/FYVE/PHD"/>
</dbReference>
<dbReference type="InterPro" id="IPR011011">
    <property type="entry name" value="Znf_FYVE_PHD"/>
</dbReference>
<evidence type="ECO:0000256" key="3">
    <source>
        <dbReference type="ARBA" id="ARBA00022833"/>
    </source>
</evidence>
<dbReference type="PANTHER" id="PTHR46280">
    <property type="entry name" value="PLECKSTRIN HOMOLOGY DOMAIN-CONTAINING FAMILY F MEMBER 2-RELATED"/>
    <property type="match status" value="1"/>
</dbReference>
<keyword evidence="1" id="KW-0479">Metal-binding</keyword>
<dbReference type="EMBL" id="JYDH01000031">
    <property type="protein sequence ID" value="KRY37694.1"/>
    <property type="molecule type" value="Genomic_DNA"/>
</dbReference>
<dbReference type="SUPFAM" id="SSF50729">
    <property type="entry name" value="PH domain-like"/>
    <property type="match status" value="1"/>
</dbReference>